<keyword evidence="2" id="KW-0813">Transport</keyword>
<evidence type="ECO:0000256" key="6">
    <source>
        <dbReference type="ARBA" id="ARBA00023136"/>
    </source>
</evidence>
<keyword evidence="9" id="KW-1071">Ligand-gated ion channel</keyword>
<keyword evidence="10" id="KW-0407">Ion channel</keyword>
<dbReference type="Gene3D" id="3.40.50.2300">
    <property type="match status" value="2"/>
</dbReference>
<evidence type="ECO:0000256" key="10">
    <source>
        <dbReference type="ARBA" id="ARBA00023303"/>
    </source>
</evidence>
<evidence type="ECO:0000256" key="5">
    <source>
        <dbReference type="ARBA" id="ARBA00023065"/>
    </source>
</evidence>
<evidence type="ECO:0000256" key="1">
    <source>
        <dbReference type="ARBA" id="ARBA00004141"/>
    </source>
</evidence>
<keyword evidence="6" id="KW-0472">Membrane</keyword>
<dbReference type="InterPro" id="IPR028082">
    <property type="entry name" value="Peripla_BP_I"/>
</dbReference>
<dbReference type="SMART" id="SM00918">
    <property type="entry name" value="Lig_chan-Glu_bd"/>
    <property type="match status" value="1"/>
</dbReference>
<evidence type="ECO:0000256" key="7">
    <source>
        <dbReference type="ARBA" id="ARBA00023170"/>
    </source>
</evidence>
<comment type="caution">
    <text evidence="12">The sequence shown here is derived from an EMBL/GenBank/DDBJ whole genome shotgun (WGS) entry which is preliminary data.</text>
</comment>
<evidence type="ECO:0000313" key="12">
    <source>
        <dbReference type="EMBL" id="KAJ8959263.1"/>
    </source>
</evidence>
<evidence type="ECO:0000256" key="8">
    <source>
        <dbReference type="ARBA" id="ARBA00023180"/>
    </source>
</evidence>
<evidence type="ECO:0000259" key="11">
    <source>
        <dbReference type="SMART" id="SM00918"/>
    </source>
</evidence>
<sequence>MITVRSVLKEINSTGAVHLILDCDVDHTLDILRGARDLQLLSEHHSYILTNVDSHTLDWSEFKNIRSNITTLRLFNTSGPIVTAAQVFNQILNYPVPDKLGNDMREEMDKLRSTNSYSKIKPNKVKDQDTTWDGHAGVRTTHSLSISQIPKGRNKGYPYKSLDPAALTPQETKTALLYDALNLFITTFSEEDSKEELILRPLSCEKSETSWHGIRFAEALRKLCSENSKVIEQNKAEMNNFYYVLHSKTLVSYADEIVCYKQNLTRGLLFEPLVGPINHYDTSGQRMNFELEIIELKNAAFRTTATWNSENPDKLNPIITSKMREEELKETLQHKTFRVVSRWAPNPNKAVLSGNDRFEGYAMDLMHEICKPENINCSYNFELVPDGNYGKQDPKNQEMGWAHQRVVRI</sequence>
<keyword evidence="4" id="KW-1133">Transmembrane helix</keyword>
<keyword evidence="5" id="KW-0406">Ion transport</keyword>
<accession>A0ABQ9IRD5</accession>
<comment type="subcellular location">
    <subcellularLocation>
        <location evidence="1">Membrane</location>
        <topology evidence="1">Multi-pass membrane protein</topology>
    </subcellularLocation>
</comment>
<evidence type="ECO:0000256" key="4">
    <source>
        <dbReference type="ARBA" id="ARBA00022989"/>
    </source>
</evidence>
<keyword evidence="13" id="KW-1185">Reference proteome</keyword>
<proteinExistence type="predicted"/>
<dbReference type="Proteomes" id="UP001162164">
    <property type="component" value="Unassembled WGS sequence"/>
</dbReference>
<dbReference type="Gene3D" id="3.40.190.10">
    <property type="entry name" value="Periplasmic binding protein-like II"/>
    <property type="match status" value="1"/>
</dbReference>
<dbReference type="SUPFAM" id="SSF53822">
    <property type="entry name" value="Periplasmic binding protein-like I"/>
    <property type="match status" value="1"/>
</dbReference>
<name>A0ABQ9IRD5_9CUCU</name>
<evidence type="ECO:0000256" key="9">
    <source>
        <dbReference type="ARBA" id="ARBA00023286"/>
    </source>
</evidence>
<dbReference type="InterPro" id="IPR019594">
    <property type="entry name" value="Glu/Gly-bd"/>
</dbReference>
<keyword evidence="8" id="KW-0325">Glycoprotein</keyword>
<dbReference type="Pfam" id="PF10613">
    <property type="entry name" value="Lig_chan-Glu_bd"/>
    <property type="match status" value="1"/>
</dbReference>
<evidence type="ECO:0000313" key="13">
    <source>
        <dbReference type="Proteomes" id="UP001162164"/>
    </source>
</evidence>
<gene>
    <name evidence="12" type="ORF">NQ317_015067</name>
</gene>
<keyword evidence="7" id="KW-0675">Receptor</keyword>
<feature type="domain" description="Ionotropic glutamate receptor L-glutamate and glycine-binding" evidence="11">
    <location>
        <begin position="345"/>
        <end position="408"/>
    </location>
</feature>
<evidence type="ECO:0000256" key="2">
    <source>
        <dbReference type="ARBA" id="ARBA00022448"/>
    </source>
</evidence>
<organism evidence="12 13">
    <name type="scientific">Molorchus minor</name>
    <dbReference type="NCBI Taxonomy" id="1323400"/>
    <lineage>
        <taxon>Eukaryota</taxon>
        <taxon>Metazoa</taxon>
        <taxon>Ecdysozoa</taxon>
        <taxon>Arthropoda</taxon>
        <taxon>Hexapoda</taxon>
        <taxon>Insecta</taxon>
        <taxon>Pterygota</taxon>
        <taxon>Neoptera</taxon>
        <taxon>Endopterygota</taxon>
        <taxon>Coleoptera</taxon>
        <taxon>Polyphaga</taxon>
        <taxon>Cucujiformia</taxon>
        <taxon>Chrysomeloidea</taxon>
        <taxon>Cerambycidae</taxon>
        <taxon>Lamiinae</taxon>
        <taxon>Monochamini</taxon>
        <taxon>Molorchus</taxon>
    </lineage>
</organism>
<keyword evidence="3" id="KW-0812">Transmembrane</keyword>
<dbReference type="EMBL" id="JAPWTJ010003274">
    <property type="protein sequence ID" value="KAJ8959263.1"/>
    <property type="molecule type" value="Genomic_DNA"/>
</dbReference>
<evidence type="ECO:0000256" key="3">
    <source>
        <dbReference type="ARBA" id="ARBA00022692"/>
    </source>
</evidence>
<reference evidence="12" key="1">
    <citation type="journal article" date="2023" name="Insect Mol. Biol.">
        <title>Genome sequencing provides insights into the evolution of gene families encoding plant cell wall-degrading enzymes in longhorned beetles.</title>
        <authorList>
            <person name="Shin N.R."/>
            <person name="Okamura Y."/>
            <person name="Kirsch R."/>
            <person name="Pauchet Y."/>
        </authorList>
    </citation>
    <scope>NUCLEOTIDE SEQUENCE</scope>
    <source>
        <strain evidence="12">MMC_N1</strain>
    </source>
</reference>
<protein>
    <recommendedName>
        <fullName evidence="11">Ionotropic glutamate receptor L-glutamate and glycine-binding domain-containing protein</fullName>
    </recommendedName>
</protein>